<comment type="function">
    <text evidence="6">Binds and transfers iron-sulfur (Fe-S) clusters to target apoproteins. Can hydrolyze ATP.</text>
</comment>
<evidence type="ECO:0000256" key="2">
    <source>
        <dbReference type="ARBA" id="ARBA00022741"/>
    </source>
</evidence>
<evidence type="ECO:0000256" key="6">
    <source>
        <dbReference type="HAMAP-Rule" id="MF_02040"/>
    </source>
</evidence>
<organism evidence="7 8">
    <name type="scientific">Orenia marismortui</name>
    <dbReference type="NCBI Taxonomy" id="46469"/>
    <lineage>
        <taxon>Bacteria</taxon>
        <taxon>Bacillati</taxon>
        <taxon>Bacillota</taxon>
        <taxon>Clostridia</taxon>
        <taxon>Halanaerobiales</taxon>
        <taxon>Halobacteroidaceae</taxon>
        <taxon>Orenia</taxon>
    </lineage>
</organism>
<dbReference type="HAMAP" id="MF_02040">
    <property type="entry name" value="Mrp_NBP35"/>
    <property type="match status" value="1"/>
</dbReference>
<accession>A0A4R8H0M3</accession>
<evidence type="ECO:0000313" key="7">
    <source>
        <dbReference type="EMBL" id="TDX51402.1"/>
    </source>
</evidence>
<comment type="caution">
    <text evidence="7">The sequence shown here is derived from an EMBL/GenBank/DDBJ whole genome shotgun (WGS) entry which is preliminary data.</text>
</comment>
<dbReference type="AlphaFoldDB" id="A0A4R8H0M3"/>
<dbReference type="GO" id="GO:0005524">
    <property type="term" value="F:ATP binding"/>
    <property type="evidence" value="ECO:0007669"/>
    <property type="project" value="UniProtKB-UniRule"/>
</dbReference>
<dbReference type="InterPro" id="IPR044304">
    <property type="entry name" value="NUBPL-like"/>
</dbReference>
<dbReference type="InterPro" id="IPR027417">
    <property type="entry name" value="P-loop_NTPase"/>
</dbReference>
<dbReference type="InterPro" id="IPR033756">
    <property type="entry name" value="YlxH/NBP35"/>
</dbReference>
<dbReference type="Gene3D" id="3.40.50.300">
    <property type="entry name" value="P-loop containing nucleotide triphosphate hydrolases"/>
    <property type="match status" value="1"/>
</dbReference>
<keyword evidence="6" id="KW-0378">Hydrolase</keyword>
<dbReference type="GO" id="GO:0046872">
    <property type="term" value="F:metal ion binding"/>
    <property type="evidence" value="ECO:0007669"/>
    <property type="project" value="UniProtKB-KW"/>
</dbReference>
<dbReference type="Proteomes" id="UP000295832">
    <property type="component" value="Unassembled WGS sequence"/>
</dbReference>
<dbReference type="PANTHER" id="PTHR42961:SF2">
    <property type="entry name" value="IRON-SULFUR PROTEIN NUBPL"/>
    <property type="match status" value="1"/>
</dbReference>
<dbReference type="GO" id="GO:0140663">
    <property type="term" value="F:ATP-dependent FeS chaperone activity"/>
    <property type="evidence" value="ECO:0007669"/>
    <property type="project" value="InterPro"/>
</dbReference>
<gene>
    <name evidence="7" type="ORF">C7959_11347</name>
</gene>
<evidence type="ECO:0000256" key="3">
    <source>
        <dbReference type="ARBA" id="ARBA00022840"/>
    </source>
</evidence>
<dbReference type="GO" id="GO:0016887">
    <property type="term" value="F:ATP hydrolysis activity"/>
    <property type="evidence" value="ECO:0007669"/>
    <property type="project" value="UniProtKB-UniRule"/>
</dbReference>
<protein>
    <recommendedName>
        <fullName evidence="6">Iron-sulfur cluster carrier protein</fullName>
    </recommendedName>
</protein>
<dbReference type="SUPFAM" id="SSF52540">
    <property type="entry name" value="P-loop containing nucleoside triphosphate hydrolases"/>
    <property type="match status" value="1"/>
</dbReference>
<keyword evidence="5 6" id="KW-0411">Iron-sulfur</keyword>
<keyword evidence="4 6" id="KW-0408">Iron</keyword>
<comment type="subunit">
    <text evidence="6">Homodimer.</text>
</comment>
<reference evidence="7 8" key="1">
    <citation type="submission" date="2019-03" db="EMBL/GenBank/DDBJ databases">
        <title>Subsurface microbial communities from deep shales in Ohio and West Virginia, USA.</title>
        <authorList>
            <person name="Wrighton K."/>
        </authorList>
    </citation>
    <scope>NUCLEOTIDE SEQUENCE [LARGE SCALE GENOMIC DNA]</scope>
    <source>
        <strain evidence="7 8">MSL 6dP</strain>
    </source>
</reference>
<comment type="similarity">
    <text evidence="6">Belongs to the Mrp/NBP35 ATP-binding proteins family.</text>
</comment>
<name>A0A4R8H0M3_9FIRM</name>
<proteinExistence type="inferred from homology"/>
<dbReference type="Pfam" id="PF10609">
    <property type="entry name" value="ParA"/>
    <property type="match status" value="1"/>
</dbReference>
<feature type="binding site" evidence="6">
    <location>
        <begin position="30"/>
        <end position="37"/>
    </location>
    <ligand>
        <name>ATP</name>
        <dbReference type="ChEBI" id="CHEBI:30616"/>
    </ligand>
</feature>
<dbReference type="STRING" id="926561.GCA_000379025_01528"/>
<keyword evidence="1 6" id="KW-0479">Metal-binding</keyword>
<keyword evidence="2 6" id="KW-0547">Nucleotide-binding</keyword>
<dbReference type="InterPro" id="IPR019591">
    <property type="entry name" value="Mrp/NBP35_ATP-bd"/>
</dbReference>
<dbReference type="CDD" id="cd02037">
    <property type="entry name" value="Mrp_NBP35"/>
    <property type="match status" value="1"/>
</dbReference>
<keyword evidence="8" id="KW-1185">Reference proteome</keyword>
<dbReference type="RefSeq" id="WP_134116732.1">
    <property type="nucleotide sequence ID" value="NZ_SOEG01000013.1"/>
</dbReference>
<dbReference type="EMBL" id="SOEG01000013">
    <property type="protein sequence ID" value="TDX51402.1"/>
    <property type="molecule type" value="Genomic_DNA"/>
</dbReference>
<evidence type="ECO:0000256" key="1">
    <source>
        <dbReference type="ARBA" id="ARBA00022723"/>
    </source>
</evidence>
<dbReference type="PANTHER" id="PTHR42961">
    <property type="entry name" value="IRON-SULFUR PROTEIN NUBPL"/>
    <property type="match status" value="1"/>
</dbReference>
<keyword evidence="3 6" id="KW-0067">ATP-binding</keyword>
<evidence type="ECO:0000256" key="4">
    <source>
        <dbReference type="ARBA" id="ARBA00023004"/>
    </source>
</evidence>
<sequence>MDKLYKSKEKGWFELEHGLIQEKMIAITSGKGGVGKSTVTANLAFALNKLGKKVGVIDADIYGFSIPRIMGLKEKPRGKNEEEIIPPQVEGIKVMSMGSMVTEDKAIIWRGPMLLGVLKQFMQEVIWGELDYLLFDLPPGTGDMTLNIMQQISDADVMVVTTPQAAAANVAVRVGNMAKQLDTNIIGVIENMSYYECSDCGKKEYIFGKNGGGRIADNLGTKLLGELPLLPEIREGSDQGSSIILTEPESKVSQEFKKIARQIVK</sequence>
<dbReference type="GO" id="GO:0016226">
    <property type="term" value="P:iron-sulfur cluster assembly"/>
    <property type="evidence" value="ECO:0007669"/>
    <property type="project" value="InterPro"/>
</dbReference>
<evidence type="ECO:0000256" key="5">
    <source>
        <dbReference type="ARBA" id="ARBA00023014"/>
    </source>
</evidence>
<dbReference type="GO" id="GO:0051539">
    <property type="term" value="F:4 iron, 4 sulfur cluster binding"/>
    <property type="evidence" value="ECO:0007669"/>
    <property type="project" value="TreeGrafter"/>
</dbReference>
<dbReference type="FunFam" id="3.40.50.300:FF:001119">
    <property type="entry name" value="Iron-sulfur cluster carrier protein"/>
    <property type="match status" value="1"/>
</dbReference>
<evidence type="ECO:0000313" key="8">
    <source>
        <dbReference type="Proteomes" id="UP000295832"/>
    </source>
</evidence>